<accession>A0A9X4RIP4</accession>
<dbReference type="PANTHER" id="PTHR31650">
    <property type="entry name" value="O-ACYLTRANSFERASE (WSD1-LIKE) FAMILY PROTEIN"/>
    <property type="match status" value="1"/>
</dbReference>
<evidence type="ECO:0000256" key="9">
    <source>
        <dbReference type="ARBA" id="ARBA00023315"/>
    </source>
</evidence>
<evidence type="ECO:0000313" key="14">
    <source>
        <dbReference type="EMBL" id="MDG3016326.1"/>
    </source>
</evidence>
<dbReference type="Proteomes" id="UP001152755">
    <property type="component" value="Unassembled WGS sequence"/>
</dbReference>
<proteinExistence type="inferred from homology"/>
<keyword evidence="8 11" id="KW-0443">Lipid metabolism</keyword>
<feature type="domain" description="O-acyltransferase WSD1-like N-terminal" evidence="12">
    <location>
        <begin position="8"/>
        <end position="279"/>
    </location>
</feature>
<keyword evidence="15" id="KW-1185">Reference proteome</keyword>
<sequence>MPDPQTRLRPRDATFVYEESDRHPSHFLAVYAFAAPADGARGGGFSRPEAVDWMRRRLGMSPIFRRRLRRIPLDLDLPRWVADPSFDVNRHVVVTEIDQPGWTPVRAAIAAVARTRLDLSRPPWEVHFLVGASDIPGLPEVVTVVVLKLHHSAGDGVATRELEARLFASDEPPAVDLAPARAGVAAAVDEVTRAVDAVVRFPLRMLDFGRGLARTGRAARRVQTLVSSGVLHEPAEVRPATVFNGPVTGERTFDVALLSLDEVQRARRRHPGSTVNDVMLATVSGALTAYLTGRGLQPGTSLAAMVPMSVRPIADWDSANKLALMTVDLHTDVRDAADRLRAISESARREKSRHAHEDVRRAAERVESSPAWLLRLAGWAKSHRAADGETVLLHHTTISNLPPAADRLSLRGGPLVVALGVLPIFDGDGLRHLISTQGSHLAITFSVDLAAMPDPERYRDLLRVALRELAGSEAG</sequence>
<evidence type="ECO:0000256" key="8">
    <source>
        <dbReference type="ARBA" id="ARBA00023098"/>
    </source>
</evidence>
<dbReference type="PANTHER" id="PTHR31650:SF1">
    <property type="entry name" value="WAX ESTER SYNTHASE_DIACYLGLYCEROL ACYLTRANSFERASE 4-RELATED"/>
    <property type="match status" value="1"/>
</dbReference>
<organism evidence="14 15">
    <name type="scientific">Speluncibacter jeojiensis</name>
    <dbReference type="NCBI Taxonomy" id="2710754"/>
    <lineage>
        <taxon>Bacteria</taxon>
        <taxon>Bacillati</taxon>
        <taxon>Actinomycetota</taxon>
        <taxon>Actinomycetes</taxon>
        <taxon>Mycobacteriales</taxon>
        <taxon>Speluncibacteraceae</taxon>
        <taxon>Speluncibacter</taxon>
    </lineage>
</organism>
<dbReference type="GO" id="GO:0019432">
    <property type="term" value="P:triglyceride biosynthetic process"/>
    <property type="evidence" value="ECO:0007669"/>
    <property type="project" value="TreeGrafter"/>
</dbReference>
<gene>
    <name evidence="14" type="ORF">NVS88_17360</name>
</gene>
<keyword evidence="7 11" id="KW-0319">Glycerol metabolism</keyword>
<dbReference type="AlphaFoldDB" id="A0A9X4RIP4"/>
<dbReference type="GO" id="GO:0006071">
    <property type="term" value="P:glycerol metabolic process"/>
    <property type="evidence" value="ECO:0007669"/>
    <property type="project" value="UniProtKB-KW"/>
</dbReference>
<evidence type="ECO:0000256" key="6">
    <source>
        <dbReference type="ARBA" id="ARBA00022679"/>
    </source>
</evidence>
<comment type="caution">
    <text evidence="14">The sequence shown here is derived from an EMBL/GenBank/DDBJ whole genome shotgun (WGS) entry which is preliminary data.</text>
</comment>
<evidence type="ECO:0000256" key="3">
    <source>
        <dbReference type="ARBA" id="ARBA00009587"/>
    </source>
</evidence>
<dbReference type="GO" id="GO:0051701">
    <property type="term" value="P:biological process involved in interaction with host"/>
    <property type="evidence" value="ECO:0007669"/>
    <property type="project" value="TreeGrafter"/>
</dbReference>
<dbReference type="GO" id="GO:0004144">
    <property type="term" value="F:diacylglycerol O-acyltransferase activity"/>
    <property type="evidence" value="ECO:0007669"/>
    <property type="project" value="UniProtKB-EC"/>
</dbReference>
<keyword evidence="6 11" id="KW-0808">Transferase</keyword>
<comment type="pathway">
    <text evidence="1 11">Glycerolipid metabolism; triacylglycerol biosynthesis.</text>
</comment>
<evidence type="ECO:0000256" key="5">
    <source>
        <dbReference type="ARBA" id="ARBA00022516"/>
    </source>
</evidence>
<dbReference type="NCBIfam" id="TIGR02946">
    <property type="entry name" value="acyl_WS_DGAT"/>
    <property type="match status" value="1"/>
</dbReference>
<evidence type="ECO:0000256" key="11">
    <source>
        <dbReference type="RuleBase" id="RU361241"/>
    </source>
</evidence>
<dbReference type="GO" id="GO:0005886">
    <property type="term" value="C:plasma membrane"/>
    <property type="evidence" value="ECO:0007669"/>
    <property type="project" value="TreeGrafter"/>
</dbReference>
<dbReference type="EMBL" id="JANRHA010000012">
    <property type="protein sequence ID" value="MDG3016326.1"/>
    <property type="molecule type" value="Genomic_DNA"/>
</dbReference>
<dbReference type="GO" id="GO:0071731">
    <property type="term" value="P:response to nitric oxide"/>
    <property type="evidence" value="ECO:0007669"/>
    <property type="project" value="TreeGrafter"/>
</dbReference>
<feature type="domain" description="O-acyltransferase WSD1 C-terminal" evidence="13">
    <location>
        <begin position="320"/>
        <end position="469"/>
    </location>
</feature>
<protein>
    <recommendedName>
        <fullName evidence="4 11">Diacylglycerol O-acyltransferase</fullName>
        <ecNumber evidence="4 11">2.3.1.20</ecNumber>
    </recommendedName>
</protein>
<evidence type="ECO:0000256" key="2">
    <source>
        <dbReference type="ARBA" id="ARBA00005189"/>
    </source>
</evidence>
<keyword evidence="9 11" id="KW-0012">Acyltransferase</keyword>
<dbReference type="EC" id="2.3.1.20" evidence="4 11"/>
<evidence type="ECO:0000313" key="15">
    <source>
        <dbReference type="Proteomes" id="UP001152755"/>
    </source>
</evidence>
<comment type="similarity">
    <text evidence="3 11">Belongs to the long-chain O-acyltransferase family.</text>
</comment>
<dbReference type="InterPro" id="IPR004255">
    <property type="entry name" value="O-acyltransferase_WSD1_N"/>
</dbReference>
<dbReference type="SUPFAM" id="SSF52777">
    <property type="entry name" value="CoA-dependent acyltransferases"/>
    <property type="match status" value="1"/>
</dbReference>
<dbReference type="InterPro" id="IPR009721">
    <property type="entry name" value="O-acyltransferase_WSD1_C"/>
</dbReference>
<dbReference type="InterPro" id="IPR014292">
    <property type="entry name" value="Acyl_transf_WS/DGAT"/>
</dbReference>
<evidence type="ECO:0000256" key="7">
    <source>
        <dbReference type="ARBA" id="ARBA00022798"/>
    </source>
</evidence>
<comment type="catalytic activity">
    <reaction evidence="10 11">
        <text>an acyl-CoA + a 1,2-diacyl-sn-glycerol = a triacyl-sn-glycerol + CoA</text>
        <dbReference type="Rhea" id="RHEA:10868"/>
        <dbReference type="ChEBI" id="CHEBI:17815"/>
        <dbReference type="ChEBI" id="CHEBI:57287"/>
        <dbReference type="ChEBI" id="CHEBI:58342"/>
        <dbReference type="ChEBI" id="CHEBI:64615"/>
        <dbReference type="EC" id="2.3.1.20"/>
    </reaction>
</comment>
<keyword evidence="5 11" id="KW-0444">Lipid biosynthesis</keyword>
<dbReference type="Pfam" id="PF03007">
    <property type="entry name" value="WS_DGAT_cat"/>
    <property type="match status" value="1"/>
</dbReference>
<dbReference type="RefSeq" id="WP_332520485.1">
    <property type="nucleotide sequence ID" value="NZ_JANRHA010000012.1"/>
</dbReference>
<comment type="pathway">
    <text evidence="2">Lipid metabolism.</text>
</comment>
<evidence type="ECO:0000259" key="12">
    <source>
        <dbReference type="Pfam" id="PF03007"/>
    </source>
</evidence>
<reference evidence="14" key="1">
    <citation type="submission" date="2022-08" db="EMBL/GenBank/DDBJ databases">
        <title>Genome analysis of Corynebacteriales strain.</title>
        <authorList>
            <person name="Lee S.D."/>
        </authorList>
    </citation>
    <scope>NUCLEOTIDE SEQUENCE</scope>
    <source>
        <strain evidence="14">D3-21</strain>
    </source>
</reference>
<dbReference type="GO" id="GO:0001666">
    <property type="term" value="P:response to hypoxia"/>
    <property type="evidence" value="ECO:0007669"/>
    <property type="project" value="TreeGrafter"/>
</dbReference>
<evidence type="ECO:0000256" key="10">
    <source>
        <dbReference type="ARBA" id="ARBA00048109"/>
    </source>
</evidence>
<evidence type="ECO:0000259" key="13">
    <source>
        <dbReference type="Pfam" id="PF06974"/>
    </source>
</evidence>
<name>A0A9X4RIP4_9ACTN</name>
<evidence type="ECO:0000256" key="1">
    <source>
        <dbReference type="ARBA" id="ARBA00004771"/>
    </source>
</evidence>
<evidence type="ECO:0000256" key="4">
    <source>
        <dbReference type="ARBA" id="ARBA00013244"/>
    </source>
</evidence>
<dbReference type="Pfam" id="PF06974">
    <property type="entry name" value="WS_DGAT_C"/>
    <property type="match status" value="1"/>
</dbReference>
<dbReference type="InterPro" id="IPR045034">
    <property type="entry name" value="O-acyltransferase_WSD1-like"/>
</dbReference>